<evidence type="ECO:0000256" key="6">
    <source>
        <dbReference type="ARBA" id="ARBA00022840"/>
    </source>
</evidence>
<dbReference type="Pfam" id="PF00005">
    <property type="entry name" value="ABC_tran"/>
    <property type="match status" value="2"/>
</dbReference>
<keyword evidence="3" id="KW-0813">Transport</keyword>
<evidence type="ECO:0000313" key="10">
    <source>
        <dbReference type="EMBL" id="KPL87339.1"/>
    </source>
</evidence>
<evidence type="ECO:0000256" key="1">
    <source>
        <dbReference type="ARBA" id="ARBA00004236"/>
    </source>
</evidence>
<keyword evidence="6" id="KW-0067">ATP-binding</keyword>
<evidence type="ECO:0000256" key="2">
    <source>
        <dbReference type="ARBA" id="ARBA00005417"/>
    </source>
</evidence>
<dbReference type="InterPro" id="IPR017871">
    <property type="entry name" value="ABC_transporter-like_CS"/>
</dbReference>
<gene>
    <name evidence="10" type="ORF">SE16_10970</name>
</gene>
<evidence type="ECO:0000256" key="7">
    <source>
        <dbReference type="ARBA" id="ARBA00022967"/>
    </source>
</evidence>
<evidence type="ECO:0000256" key="4">
    <source>
        <dbReference type="ARBA" id="ARBA00022475"/>
    </source>
</evidence>
<comment type="similarity">
    <text evidence="2">Belongs to the ABC transporter superfamily.</text>
</comment>
<dbReference type="PROSITE" id="PS00211">
    <property type="entry name" value="ABC_TRANSPORTER_1"/>
    <property type="match status" value="1"/>
</dbReference>
<accession>A0A0P6YCN4</accession>
<comment type="subcellular location">
    <subcellularLocation>
        <location evidence="1">Cell membrane</location>
    </subcellularLocation>
</comment>
<feature type="domain" description="ABC transporter" evidence="9">
    <location>
        <begin position="293"/>
        <end position="529"/>
    </location>
</feature>
<dbReference type="InterPro" id="IPR050095">
    <property type="entry name" value="ECF_ABC_transporter_ATP-bd"/>
</dbReference>
<dbReference type="GO" id="GO:0042626">
    <property type="term" value="F:ATPase-coupled transmembrane transporter activity"/>
    <property type="evidence" value="ECO:0007669"/>
    <property type="project" value="TreeGrafter"/>
</dbReference>
<keyword evidence="5" id="KW-0547">Nucleotide-binding</keyword>
<reference evidence="10 11" key="1">
    <citation type="submission" date="2015-07" db="EMBL/GenBank/DDBJ databases">
        <title>Whole genome sequence of Ardenticatena maritima DSM 23922.</title>
        <authorList>
            <person name="Hemp J."/>
            <person name="Ward L.M."/>
            <person name="Pace L.A."/>
            <person name="Fischer W.W."/>
        </authorList>
    </citation>
    <scope>NUCLEOTIDE SEQUENCE [LARGE SCALE GENOMIC DNA]</scope>
    <source>
        <strain evidence="10 11">110S</strain>
    </source>
</reference>
<name>A0A0P6YCN4_9CHLR</name>
<evidence type="ECO:0000256" key="3">
    <source>
        <dbReference type="ARBA" id="ARBA00022448"/>
    </source>
</evidence>
<dbReference type="CDD" id="cd03225">
    <property type="entry name" value="ABC_cobalt_CbiO_domain1"/>
    <property type="match status" value="2"/>
</dbReference>
<dbReference type="Gene3D" id="3.40.50.300">
    <property type="entry name" value="P-loop containing nucleotide triphosphate hydrolases"/>
    <property type="match status" value="2"/>
</dbReference>
<keyword evidence="7" id="KW-1278">Translocase</keyword>
<dbReference type="PATRIC" id="fig|872965.6.peg.2654"/>
<dbReference type="InterPro" id="IPR003439">
    <property type="entry name" value="ABC_transporter-like_ATP-bd"/>
</dbReference>
<dbReference type="PANTHER" id="PTHR43553">
    <property type="entry name" value="HEAVY METAL TRANSPORTER"/>
    <property type="match status" value="1"/>
</dbReference>
<dbReference type="InterPro" id="IPR027417">
    <property type="entry name" value="P-loop_NTPase"/>
</dbReference>
<dbReference type="GO" id="GO:0016887">
    <property type="term" value="F:ATP hydrolysis activity"/>
    <property type="evidence" value="ECO:0007669"/>
    <property type="project" value="InterPro"/>
</dbReference>
<dbReference type="PANTHER" id="PTHR43553:SF24">
    <property type="entry name" value="ENERGY-COUPLING FACTOR TRANSPORTER ATP-BINDING PROTEIN ECFA1"/>
    <property type="match status" value="1"/>
</dbReference>
<sequence length="561" mass="60660">MTFAYPPLIHNGDPVRVYQGLSLQVEPGARVALLGPTGGGKTTLAYILAALAPHMTGGTLQGVARVNGRDVAHTPPAHMSTDVGLVFQSPDQQLFNMTVADEIAFGLEGLALPPDEIERRLAAILADVGLQGLEERPPWQLSGGQQKRLAIAAVLAMRPPILVLDEPLGGLDPVGRRTVMALLERLRTRHGVTILLIEQHAEFVARWADRVLVVADGRLRLDGTPREVFAHVHLLEAHGVPVPQMAALTARLRAHGLDVPLCLHVEEAAQALPAPRRVVAPPVPPARTAPPAVEIEHVSFAYEQETVPVPALQEVSCTLPQGQFVALVGANGSGKSTLARHLNGLLKPQQGRVRVMGHETHAHPVSFLARMVGYVFQNPDHQIFAPTVREEIAFGLRNLGVSASETARRVDDALQRFGLHVYADVPPAVLGYGLRRLVTVAAVWAMRPPIWVLDEPTTGLDAHYTAILADHMRRLHAEGHTILLITHDMALVGALAERVLVLHAGRLVADTTPRDLFIQHERLAEWGLEAPPLARLLAARRIPPPSPLTLDTVAALWATTP</sequence>
<feature type="domain" description="ABC transporter" evidence="9">
    <location>
        <begin position="3"/>
        <end position="241"/>
    </location>
</feature>
<dbReference type="GO" id="GO:0005524">
    <property type="term" value="F:ATP binding"/>
    <property type="evidence" value="ECO:0007669"/>
    <property type="project" value="UniProtKB-KW"/>
</dbReference>
<dbReference type="FunFam" id="3.40.50.300:FF:000224">
    <property type="entry name" value="Energy-coupling factor transporter ATP-binding protein EcfA"/>
    <property type="match status" value="1"/>
</dbReference>
<dbReference type="SUPFAM" id="SSF52540">
    <property type="entry name" value="P-loop containing nucleoside triphosphate hydrolases"/>
    <property type="match status" value="2"/>
</dbReference>
<dbReference type="SMART" id="SM00382">
    <property type="entry name" value="AAA"/>
    <property type="match status" value="2"/>
</dbReference>
<dbReference type="InterPro" id="IPR015856">
    <property type="entry name" value="ABC_transpr_CbiO/EcfA_su"/>
</dbReference>
<dbReference type="PROSITE" id="PS50893">
    <property type="entry name" value="ABC_TRANSPORTER_2"/>
    <property type="match status" value="2"/>
</dbReference>
<dbReference type="AlphaFoldDB" id="A0A0P6YCN4"/>
<dbReference type="GO" id="GO:0043190">
    <property type="term" value="C:ATP-binding cassette (ABC) transporter complex"/>
    <property type="evidence" value="ECO:0007669"/>
    <property type="project" value="TreeGrafter"/>
</dbReference>
<evidence type="ECO:0000256" key="8">
    <source>
        <dbReference type="ARBA" id="ARBA00023136"/>
    </source>
</evidence>
<keyword evidence="4" id="KW-1003">Cell membrane</keyword>
<comment type="caution">
    <text evidence="10">The sequence shown here is derived from an EMBL/GenBank/DDBJ whole genome shotgun (WGS) entry which is preliminary data.</text>
</comment>
<dbReference type="InterPro" id="IPR003593">
    <property type="entry name" value="AAA+_ATPase"/>
</dbReference>
<protein>
    <recommendedName>
        <fullName evidence="9">ABC transporter domain-containing protein</fullName>
    </recommendedName>
</protein>
<organism evidence="10 11">
    <name type="scientific">Ardenticatena maritima</name>
    <dbReference type="NCBI Taxonomy" id="872965"/>
    <lineage>
        <taxon>Bacteria</taxon>
        <taxon>Bacillati</taxon>
        <taxon>Chloroflexota</taxon>
        <taxon>Ardenticatenia</taxon>
        <taxon>Ardenticatenales</taxon>
        <taxon>Ardenticatenaceae</taxon>
        <taxon>Ardenticatena</taxon>
    </lineage>
</organism>
<dbReference type="EMBL" id="LGKN01000006">
    <property type="protein sequence ID" value="KPL87339.1"/>
    <property type="molecule type" value="Genomic_DNA"/>
</dbReference>
<dbReference type="NCBIfam" id="NF010167">
    <property type="entry name" value="PRK13648.1"/>
    <property type="match status" value="2"/>
</dbReference>
<dbReference type="Proteomes" id="UP000050502">
    <property type="component" value="Unassembled WGS sequence"/>
</dbReference>
<proteinExistence type="inferred from homology"/>
<evidence type="ECO:0000256" key="5">
    <source>
        <dbReference type="ARBA" id="ARBA00022741"/>
    </source>
</evidence>
<keyword evidence="8" id="KW-0472">Membrane</keyword>
<evidence type="ECO:0000259" key="9">
    <source>
        <dbReference type="PROSITE" id="PS50893"/>
    </source>
</evidence>
<evidence type="ECO:0000313" key="11">
    <source>
        <dbReference type="Proteomes" id="UP000050502"/>
    </source>
</evidence>